<dbReference type="AlphaFoldDB" id="A0AAP0M010"/>
<keyword evidence="3" id="KW-1185">Reference proteome</keyword>
<evidence type="ECO:0000313" key="2">
    <source>
        <dbReference type="EMBL" id="KAK9193503.1"/>
    </source>
</evidence>
<accession>A0AAP0M010</accession>
<evidence type="ECO:0000256" key="1">
    <source>
        <dbReference type="SAM" id="MobiDB-lite"/>
    </source>
</evidence>
<name>A0AAP0M010_9ROSI</name>
<gene>
    <name evidence="2" type="ORF">WN944_004200</name>
</gene>
<protein>
    <submittedName>
        <fullName evidence="2">Uncharacterized protein</fullName>
    </submittedName>
</protein>
<evidence type="ECO:0000313" key="3">
    <source>
        <dbReference type="Proteomes" id="UP001428341"/>
    </source>
</evidence>
<comment type="caution">
    <text evidence="2">The sequence shown here is derived from an EMBL/GenBank/DDBJ whole genome shotgun (WGS) entry which is preliminary data.</text>
</comment>
<dbReference type="Proteomes" id="UP001428341">
    <property type="component" value="Unassembled WGS sequence"/>
</dbReference>
<sequence>MKAQNDTPFRAKPVNSDHARKPRAARRLGQVQEIRTSKGLTAGIKSDMYTCRRSERATKISFLSLPVQDNLAAKSSPPLTKAP</sequence>
<reference evidence="2 3" key="1">
    <citation type="submission" date="2024-05" db="EMBL/GenBank/DDBJ databases">
        <title>Haplotype-resolved chromosome-level genome assembly of Huyou (Citrus changshanensis).</title>
        <authorList>
            <person name="Miao C."/>
            <person name="Chen W."/>
            <person name="Wu Y."/>
            <person name="Wang L."/>
            <person name="Zhao S."/>
            <person name="Grierson D."/>
            <person name="Xu C."/>
            <person name="Chen K."/>
        </authorList>
    </citation>
    <scope>NUCLEOTIDE SEQUENCE [LARGE SCALE GENOMIC DNA]</scope>
    <source>
        <strain evidence="2">01-14</strain>
        <tissue evidence="2">Leaf</tissue>
    </source>
</reference>
<feature type="region of interest" description="Disordered" evidence="1">
    <location>
        <begin position="1"/>
        <end position="27"/>
    </location>
</feature>
<proteinExistence type="predicted"/>
<dbReference type="EMBL" id="JBCGBO010000006">
    <property type="protein sequence ID" value="KAK9193503.1"/>
    <property type="molecule type" value="Genomic_DNA"/>
</dbReference>
<organism evidence="2 3">
    <name type="scientific">Citrus x changshan-huyou</name>
    <dbReference type="NCBI Taxonomy" id="2935761"/>
    <lineage>
        <taxon>Eukaryota</taxon>
        <taxon>Viridiplantae</taxon>
        <taxon>Streptophyta</taxon>
        <taxon>Embryophyta</taxon>
        <taxon>Tracheophyta</taxon>
        <taxon>Spermatophyta</taxon>
        <taxon>Magnoliopsida</taxon>
        <taxon>eudicotyledons</taxon>
        <taxon>Gunneridae</taxon>
        <taxon>Pentapetalae</taxon>
        <taxon>rosids</taxon>
        <taxon>malvids</taxon>
        <taxon>Sapindales</taxon>
        <taxon>Rutaceae</taxon>
        <taxon>Aurantioideae</taxon>
        <taxon>Citrus</taxon>
    </lineage>
</organism>